<protein>
    <submittedName>
        <fullName evidence="10">LexA repressor</fullName>
    </submittedName>
</protein>
<dbReference type="GO" id="GO:0006281">
    <property type="term" value="P:DNA repair"/>
    <property type="evidence" value="ECO:0007669"/>
    <property type="project" value="UniProtKB-KW"/>
</dbReference>
<evidence type="ECO:0000256" key="7">
    <source>
        <dbReference type="RuleBase" id="RU003991"/>
    </source>
</evidence>
<dbReference type="AlphaFoldDB" id="A0A078L2F2"/>
<keyword evidence="4 7" id="KW-0068">Autocatalytic cleavage</keyword>
<dbReference type="Gene3D" id="2.10.109.10">
    <property type="entry name" value="Umud Fragment, subunit A"/>
    <property type="match status" value="1"/>
</dbReference>
<dbReference type="GO" id="GO:0016787">
    <property type="term" value="F:hydrolase activity"/>
    <property type="evidence" value="ECO:0007669"/>
    <property type="project" value="UniProtKB-KW"/>
</dbReference>
<dbReference type="PRINTS" id="PR00726">
    <property type="entry name" value="LEXASERPTASE"/>
</dbReference>
<dbReference type="InterPro" id="IPR015927">
    <property type="entry name" value="Peptidase_S24_S26A/B/C"/>
</dbReference>
<dbReference type="STRING" id="1034943.BN59_03689"/>
<dbReference type="InterPro" id="IPR006197">
    <property type="entry name" value="Peptidase_S24_LexA"/>
</dbReference>
<evidence type="ECO:0000256" key="5">
    <source>
        <dbReference type="ARBA" id="ARBA00023204"/>
    </source>
</evidence>
<evidence type="ECO:0000256" key="6">
    <source>
        <dbReference type="ARBA" id="ARBA00023236"/>
    </source>
</evidence>
<feature type="region of interest" description="Disordered" evidence="8">
    <location>
        <begin position="1"/>
        <end position="24"/>
    </location>
</feature>
<evidence type="ECO:0000256" key="4">
    <source>
        <dbReference type="ARBA" id="ARBA00022813"/>
    </source>
</evidence>
<reference evidence="10 11" key="1">
    <citation type="submission" date="2014-06" db="EMBL/GenBank/DDBJ databases">
        <authorList>
            <person name="Urmite Genomes Urmite Genomes"/>
        </authorList>
    </citation>
    <scope>NUCLEOTIDE SEQUENCE [LARGE SCALE GENOMIC DNA]</scope>
</reference>
<keyword evidence="3 7" id="KW-0378">Hydrolase</keyword>
<evidence type="ECO:0000313" key="10">
    <source>
        <dbReference type="EMBL" id="CDZ79371.1"/>
    </source>
</evidence>
<sequence length="173" mass="18951">MMAKGGYRPGARRPKGGRYGESTKQLAIPGSRFEGVFAFLESRTPHQLPLYASTVRAGFPSPADDYIDMHIDLNEYLISHQASTFIVRASGDSMIGAGIHSGDLLIVDRGLEPAQGKIVIAAINGELTVKRLRIHDGRVQLLPDNDRYPPLDISEDLELVIWGVVTFVIHQAS</sequence>
<dbReference type="CDD" id="cd06529">
    <property type="entry name" value="S24_LexA-like"/>
    <property type="match status" value="1"/>
</dbReference>
<evidence type="ECO:0000256" key="1">
    <source>
        <dbReference type="ARBA" id="ARBA00007484"/>
    </source>
</evidence>
<feature type="domain" description="Peptidase S24/S26A/S26B/S26C" evidence="9">
    <location>
        <begin position="49"/>
        <end position="165"/>
    </location>
</feature>
<dbReference type="Proteomes" id="UP000044071">
    <property type="component" value="Unassembled WGS sequence"/>
</dbReference>
<gene>
    <name evidence="10" type="primary">lexA_4</name>
    <name evidence="10" type="ORF">BN59_03689</name>
</gene>
<comment type="similarity">
    <text evidence="1 7">Belongs to the peptidase S24 family.</text>
</comment>
<evidence type="ECO:0000259" key="9">
    <source>
        <dbReference type="Pfam" id="PF00717"/>
    </source>
</evidence>
<dbReference type="NCBIfam" id="NF007621">
    <property type="entry name" value="PRK10276.1"/>
    <property type="match status" value="1"/>
</dbReference>
<evidence type="ECO:0000256" key="8">
    <source>
        <dbReference type="SAM" id="MobiDB-lite"/>
    </source>
</evidence>
<dbReference type="InterPro" id="IPR050077">
    <property type="entry name" value="LexA_repressor"/>
</dbReference>
<evidence type="ECO:0000313" key="11">
    <source>
        <dbReference type="Proteomes" id="UP000044071"/>
    </source>
</evidence>
<keyword evidence="11" id="KW-1185">Reference proteome</keyword>
<evidence type="ECO:0000256" key="3">
    <source>
        <dbReference type="ARBA" id="ARBA00022801"/>
    </source>
</evidence>
<dbReference type="GO" id="GO:0006355">
    <property type="term" value="P:regulation of DNA-templated transcription"/>
    <property type="evidence" value="ECO:0007669"/>
    <property type="project" value="InterPro"/>
</dbReference>
<dbReference type="InterPro" id="IPR039418">
    <property type="entry name" value="LexA-like"/>
</dbReference>
<dbReference type="GO" id="GO:0009432">
    <property type="term" value="P:SOS response"/>
    <property type="evidence" value="ECO:0007669"/>
    <property type="project" value="UniProtKB-KW"/>
</dbReference>
<keyword evidence="2" id="KW-0227">DNA damage</keyword>
<dbReference type="eggNOG" id="COG1974">
    <property type="taxonomic scope" value="Bacteria"/>
</dbReference>
<dbReference type="Pfam" id="PF00717">
    <property type="entry name" value="Peptidase_S24"/>
    <property type="match status" value="1"/>
</dbReference>
<dbReference type="GO" id="GO:0003677">
    <property type="term" value="F:DNA binding"/>
    <property type="evidence" value="ECO:0007669"/>
    <property type="project" value="InterPro"/>
</dbReference>
<dbReference type="PANTHER" id="PTHR33516:SF2">
    <property type="entry name" value="LEXA REPRESSOR-RELATED"/>
    <property type="match status" value="1"/>
</dbReference>
<keyword evidence="5" id="KW-0234">DNA repair</keyword>
<organism evidence="10 11">
    <name type="scientific">Legionella massiliensis</name>
    <dbReference type="NCBI Taxonomy" id="1034943"/>
    <lineage>
        <taxon>Bacteria</taxon>
        <taxon>Pseudomonadati</taxon>
        <taxon>Pseudomonadota</taxon>
        <taxon>Gammaproteobacteria</taxon>
        <taxon>Legionellales</taxon>
        <taxon>Legionellaceae</taxon>
        <taxon>Legionella</taxon>
    </lineage>
</organism>
<name>A0A078L2F2_9GAMM</name>
<dbReference type="InterPro" id="IPR036286">
    <property type="entry name" value="LexA/Signal_pep-like_sf"/>
</dbReference>
<dbReference type="PANTHER" id="PTHR33516">
    <property type="entry name" value="LEXA REPRESSOR"/>
    <property type="match status" value="1"/>
</dbReference>
<evidence type="ECO:0000256" key="2">
    <source>
        <dbReference type="ARBA" id="ARBA00022763"/>
    </source>
</evidence>
<dbReference type="EMBL" id="CCSB01000005">
    <property type="protein sequence ID" value="CDZ79371.1"/>
    <property type="molecule type" value="Genomic_DNA"/>
</dbReference>
<keyword evidence="6" id="KW-0742">SOS response</keyword>
<accession>A0A078L2F2</accession>
<dbReference type="SUPFAM" id="SSF51306">
    <property type="entry name" value="LexA/Signal peptidase"/>
    <property type="match status" value="1"/>
</dbReference>
<proteinExistence type="inferred from homology"/>